<dbReference type="PROSITE" id="PS00622">
    <property type="entry name" value="HTH_LUXR_1"/>
    <property type="match status" value="1"/>
</dbReference>
<name>A0ABP5FUF8_9ACTN</name>
<dbReference type="PRINTS" id="PR00038">
    <property type="entry name" value="HTHLUXR"/>
</dbReference>
<evidence type="ECO:0000259" key="3">
    <source>
        <dbReference type="PROSITE" id="PS50043"/>
    </source>
</evidence>
<keyword evidence="1" id="KW-0547">Nucleotide-binding</keyword>
<dbReference type="PANTHER" id="PTHR16305">
    <property type="entry name" value="TESTICULAR SOLUBLE ADENYLYL CYCLASE"/>
    <property type="match status" value="1"/>
</dbReference>
<dbReference type="CDD" id="cd06170">
    <property type="entry name" value="LuxR_C_like"/>
    <property type="match status" value="1"/>
</dbReference>
<feature type="domain" description="HTH luxR-type" evidence="3">
    <location>
        <begin position="851"/>
        <end position="916"/>
    </location>
</feature>
<comment type="caution">
    <text evidence="4">The sequence shown here is derived from an EMBL/GenBank/DDBJ whole genome shotgun (WGS) entry which is preliminary data.</text>
</comment>
<dbReference type="EMBL" id="BAAAQN010000018">
    <property type="protein sequence ID" value="GAA2031760.1"/>
    <property type="molecule type" value="Genomic_DNA"/>
</dbReference>
<evidence type="ECO:0000256" key="2">
    <source>
        <dbReference type="ARBA" id="ARBA00022840"/>
    </source>
</evidence>
<dbReference type="InterPro" id="IPR041664">
    <property type="entry name" value="AAA_16"/>
</dbReference>
<dbReference type="PANTHER" id="PTHR16305:SF35">
    <property type="entry name" value="TRANSCRIPTIONAL ACTIVATOR DOMAIN"/>
    <property type="match status" value="1"/>
</dbReference>
<dbReference type="SUPFAM" id="SSF52540">
    <property type="entry name" value="P-loop containing nucleoside triphosphate hydrolases"/>
    <property type="match status" value="1"/>
</dbReference>
<reference evidence="5" key="1">
    <citation type="journal article" date="2019" name="Int. J. Syst. Evol. Microbiol.">
        <title>The Global Catalogue of Microorganisms (GCM) 10K type strain sequencing project: providing services to taxonomists for standard genome sequencing and annotation.</title>
        <authorList>
            <consortium name="The Broad Institute Genomics Platform"/>
            <consortium name="The Broad Institute Genome Sequencing Center for Infectious Disease"/>
            <person name="Wu L."/>
            <person name="Ma J."/>
        </authorList>
    </citation>
    <scope>NUCLEOTIDE SEQUENCE [LARGE SCALE GENOMIC DNA]</scope>
    <source>
        <strain evidence="5">JCM 16014</strain>
    </source>
</reference>
<dbReference type="SUPFAM" id="SSF46894">
    <property type="entry name" value="C-terminal effector domain of the bipartite response regulators"/>
    <property type="match status" value="1"/>
</dbReference>
<evidence type="ECO:0000256" key="1">
    <source>
        <dbReference type="ARBA" id="ARBA00022741"/>
    </source>
</evidence>
<dbReference type="InterPro" id="IPR036388">
    <property type="entry name" value="WH-like_DNA-bd_sf"/>
</dbReference>
<keyword evidence="5" id="KW-1185">Reference proteome</keyword>
<dbReference type="Proteomes" id="UP001500751">
    <property type="component" value="Unassembled WGS sequence"/>
</dbReference>
<sequence>MEPDMTDLLTDLLGRDKELIRIGQLVARTGDESALIVNGPAGIGKSVLLAAGADRAARAGHTVLATHGVESEVRLPFAGLHQLLLPLLHLVPRRPAPQRRALAAAFGEADGPAPEPFLIALGALNLLTDAAAERPVLLCVDDTHWLDEPSQDTLAFVARRLSGARLALLATVREGHPSAILRAGLPQADLSPLDDRAARALLERAAADLGPADRDVVLREAAGNPLALVELPVARRHAAGAGHGASPLAQPLNDRLEQAFAGRLDKLSAGTRAALLAAAVDPEDALPEILAAAGTLAGAPVGVEVVDDAVAAQLVAFDGLRLRFRHPLVRSAVIRAEPVARVLAAHAALADCLAEEPLRRVWHRAQSIVGFDDAIAEELAAGHTESLRRGSVLSAIRTLERAAELTTDSAARGRWLLLAAEHAFGLGHGGLVADLLRRAGHTELSDLDRARISWLSEIFDDGVPGDAERVFELCGLAELAHSRGDRDLALNLLLAASLRCWWADPGPAARALVAESAAALPGARPDPRAIAAIATAEPVRWGTRVREMLAAVRISHDVDPDTLRLLGQAAHAVGDLPRAVELFGRCEQLLREQGRLGLLSHVLTMQVIDRLLLGGWEQAARAVEEGRRVAAETGQPIWTSGSAVLDAIGRALRGRAAEALELAAQVEDDVRHSGLSNLLCCAQLARGIARLGAGDAEGAFADLRRMYDPADPAYHERESFDGVMFLAEAAVGAGRPDAGRRMLAGLRAAAAETDAPLLHVQLLYAEAVLADDADAEVAYLSALGRDLTRWPLVRARIELAHGGWLRRRHRVAEARGPLRSALTALDLLGAEAWAEQARAELGRCGEHVGEAGEPAELLSAQELEIARLAAQGMSNREIGQQLFLSPRTIGSHLYRIFPKLGITSRGQIAARLGLVTIPDRVAVGAGVGMAAGVTAGAGMAVGAAAGAGAEISEASFT</sequence>
<organism evidence="4 5">
    <name type="scientific">Catenulispora yoronensis</name>
    <dbReference type="NCBI Taxonomy" id="450799"/>
    <lineage>
        <taxon>Bacteria</taxon>
        <taxon>Bacillati</taxon>
        <taxon>Actinomycetota</taxon>
        <taxon>Actinomycetes</taxon>
        <taxon>Catenulisporales</taxon>
        <taxon>Catenulisporaceae</taxon>
        <taxon>Catenulispora</taxon>
    </lineage>
</organism>
<dbReference type="Pfam" id="PF13191">
    <property type="entry name" value="AAA_16"/>
    <property type="match status" value="1"/>
</dbReference>
<proteinExistence type="predicted"/>
<dbReference type="Gene3D" id="1.10.10.10">
    <property type="entry name" value="Winged helix-like DNA-binding domain superfamily/Winged helix DNA-binding domain"/>
    <property type="match status" value="1"/>
</dbReference>
<dbReference type="InterPro" id="IPR027417">
    <property type="entry name" value="P-loop_NTPase"/>
</dbReference>
<dbReference type="PROSITE" id="PS50043">
    <property type="entry name" value="HTH_LUXR_2"/>
    <property type="match status" value="1"/>
</dbReference>
<dbReference type="SMART" id="SM00421">
    <property type="entry name" value="HTH_LUXR"/>
    <property type="match status" value="1"/>
</dbReference>
<evidence type="ECO:0000313" key="4">
    <source>
        <dbReference type="EMBL" id="GAA2031760.1"/>
    </source>
</evidence>
<dbReference type="InterPro" id="IPR000792">
    <property type="entry name" value="Tscrpt_reg_LuxR_C"/>
</dbReference>
<accession>A0ABP5FUF8</accession>
<keyword evidence="2" id="KW-0067">ATP-binding</keyword>
<evidence type="ECO:0000313" key="5">
    <source>
        <dbReference type="Proteomes" id="UP001500751"/>
    </source>
</evidence>
<dbReference type="InterPro" id="IPR016032">
    <property type="entry name" value="Sig_transdc_resp-reg_C-effctor"/>
</dbReference>
<protein>
    <submittedName>
        <fullName evidence="4">LuxR family transcriptional regulator</fullName>
    </submittedName>
</protein>
<dbReference type="Pfam" id="PF00196">
    <property type="entry name" value="GerE"/>
    <property type="match status" value="1"/>
</dbReference>
<gene>
    <name evidence="4" type="ORF">GCM10009839_34690</name>
</gene>